<gene>
    <name evidence="1" type="ORF">FYJ26_01340</name>
</gene>
<proteinExistence type="predicted"/>
<comment type="caution">
    <text evidence="1">The sequence shown here is derived from an EMBL/GenBank/DDBJ whole genome shotgun (WGS) entry which is preliminary data.</text>
</comment>
<protein>
    <submittedName>
        <fullName evidence="1">DUF4298 domain-containing protein</fullName>
    </submittedName>
</protein>
<dbReference type="Proteomes" id="UP000441925">
    <property type="component" value="Unassembled WGS sequence"/>
</dbReference>
<organism evidence="1 2">
    <name type="scientific">Anaerococcus porci</name>
    <dbReference type="NCBI Taxonomy" id="2652269"/>
    <lineage>
        <taxon>Bacteria</taxon>
        <taxon>Bacillati</taxon>
        <taxon>Bacillota</taxon>
        <taxon>Tissierellia</taxon>
        <taxon>Tissierellales</taxon>
        <taxon>Peptoniphilaceae</taxon>
        <taxon>Anaerococcus</taxon>
    </lineage>
</organism>
<name>A0A6N7VCF5_9FIRM</name>
<dbReference type="AlphaFoldDB" id="A0A6N7VCF5"/>
<keyword evidence="2" id="KW-1185">Reference proteome</keyword>
<evidence type="ECO:0000313" key="2">
    <source>
        <dbReference type="Proteomes" id="UP000441925"/>
    </source>
</evidence>
<reference evidence="1 2" key="1">
    <citation type="submission" date="2019-08" db="EMBL/GenBank/DDBJ databases">
        <title>In-depth cultivation of the pig gut microbiome towards novel bacterial diversity and tailored functional studies.</title>
        <authorList>
            <person name="Wylensek D."/>
            <person name="Hitch T.C.A."/>
            <person name="Clavel T."/>
        </authorList>
    </citation>
    <scope>NUCLEOTIDE SEQUENCE [LARGE SCALE GENOMIC DNA]</scope>
    <source>
        <strain evidence="1 2">WCA-380-WT-2B</strain>
    </source>
</reference>
<dbReference type="InterPro" id="IPR025384">
    <property type="entry name" value="DUF4298"/>
</dbReference>
<sequence>MMNIKKIKDMEEILVSHRKIIDDFNDALDKFKESQKYYEKLSNYYSSSAYMDDLEESNQTEISPNISQGIYSEDLVFDLIGDNYQTAVKMLEIGLDIIKKH</sequence>
<accession>A0A6N7VCF5</accession>
<evidence type="ECO:0000313" key="1">
    <source>
        <dbReference type="EMBL" id="MSS77085.1"/>
    </source>
</evidence>
<dbReference type="Pfam" id="PF14131">
    <property type="entry name" value="DUF4298"/>
    <property type="match status" value="1"/>
</dbReference>
<dbReference type="EMBL" id="VULQ01000001">
    <property type="protein sequence ID" value="MSS77085.1"/>
    <property type="molecule type" value="Genomic_DNA"/>
</dbReference>